<evidence type="ECO:0000256" key="1">
    <source>
        <dbReference type="ARBA" id="ARBA00009437"/>
    </source>
</evidence>
<dbReference type="InterPro" id="IPR005119">
    <property type="entry name" value="LysR_subst-bd"/>
</dbReference>
<dbReference type="Proteomes" id="UP000095672">
    <property type="component" value="Chromosome"/>
</dbReference>
<dbReference type="KEGG" id="micc:AUP74_02835"/>
<evidence type="ECO:0000313" key="7">
    <source>
        <dbReference type="Proteomes" id="UP000095672"/>
    </source>
</evidence>
<name>A0A1C9WAP9_9GAMM</name>
<dbReference type="AlphaFoldDB" id="A0A1C9WAP9"/>
<comment type="similarity">
    <text evidence="1">Belongs to the LysR transcriptional regulatory family.</text>
</comment>
<keyword evidence="7" id="KW-1185">Reference proteome</keyword>
<evidence type="ECO:0000256" key="3">
    <source>
        <dbReference type="ARBA" id="ARBA00023125"/>
    </source>
</evidence>
<gene>
    <name evidence="6" type="primary">allS_2</name>
    <name evidence="6" type="ORF">AUP74_02835</name>
</gene>
<dbReference type="Gene3D" id="1.10.10.10">
    <property type="entry name" value="Winged helix-like DNA-binding domain superfamily/Winged helix DNA-binding domain"/>
    <property type="match status" value="1"/>
</dbReference>
<dbReference type="PATRIC" id="fig|1769779.3.peg.2831"/>
<dbReference type="RefSeq" id="WP_069948112.1">
    <property type="nucleotide sequence ID" value="NZ_CP014143.1"/>
</dbReference>
<dbReference type="InterPro" id="IPR036390">
    <property type="entry name" value="WH_DNA-bd_sf"/>
</dbReference>
<dbReference type="OrthoDB" id="9786526at2"/>
<feature type="domain" description="HTH lysR-type" evidence="5">
    <location>
        <begin position="1"/>
        <end position="64"/>
    </location>
</feature>
<dbReference type="Pfam" id="PF03466">
    <property type="entry name" value="LysR_substrate"/>
    <property type="match status" value="1"/>
</dbReference>
<dbReference type="STRING" id="1769779.AUP74_02835"/>
<dbReference type="InterPro" id="IPR000847">
    <property type="entry name" value="LysR_HTH_N"/>
</dbReference>
<keyword evidence="2" id="KW-0805">Transcription regulation</keyword>
<dbReference type="Pfam" id="PF00126">
    <property type="entry name" value="HTH_1"/>
    <property type="match status" value="1"/>
</dbReference>
<evidence type="ECO:0000313" key="6">
    <source>
        <dbReference type="EMBL" id="AOS98230.1"/>
    </source>
</evidence>
<evidence type="ECO:0000256" key="2">
    <source>
        <dbReference type="ARBA" id="ARBA00023015"/>
    </source>
</evidence>
<dbReference type="SUPFAM" id="SSF53850">
    <property type="entry name" value="Periplasmic binding protein-like II"/>
    <property type="match status" value="1"/>
</dbReference>
<keyword evidence="3" id="KW-0238">DNA-binding</keyword>
<dbReference type="Gene3D" id="3.40.190.290">
    <property type="match status" value="1"/>
</dbReference>
<dbReference type="FunFam" id="1.10.10.10:FF:000001">
    <property type="entry name" value="LysR family transcriptional regulator"/>
    <property type="match status" value="1"/>
</dbReference>
<dbReference type="InterPro" id="IPR036388">
    <property type="entry name" value="WH-like_DNA-bd_sf"/>
</dbReference>
<sequence length="305" mass="33088">MESRFFIAPEQLEAFEAAARSGSFSAAARSLGKAQSTISGLISNLEIDTGLQLFDRSGREPKLTAQGRALLQDVRALLNSYSRFEAKSRSLNAGLEESLTLAIDESAIDLKQLVRGLDPFYQRYSTVSLNLLHASGDSAAKLVREGSADIGIVLSQGDYPEDFDFRGVGSCSFVLVAGVQHPMAQQSTVSSQDLNNHLHLRISAAGDQGSLPENDLSDRIWYLESYSLFMTLLTAGIGWAFVPLHIAQPHLDAGAITILPTDFQLTPYPHGTDLIWSRRKVLGPAGQSLIDEISQVIAQREGEPA</sequence>
<dbReference type="PROSITE" id="PS50931">
    <property type="entry name" value="HTH_LYSR"/>
    <property type="match status" value="1"/>
</dbReference>
<dbReference type="GO" id="GO:0000976">
    <property type="term" value="F:transcription cis-regulatory region binding"/>
    <property type="evidence" value="ECO:0007669"/>
    <property type="project" value="TreeGrafter"/>
</dbReference>
<dbReference type="EMBL" id="CP014143">
    <property type="protein sequence ID" value="AOS98230.1"/>
    <property type="molecule type" value="Genomic_DNA"/>
</dbReference>
<evidence type="ECO:0000259" key="5">
    <source>
        <dbReference type="PROSITE" id="PS50931"/>
    </source>
</evidence>
<dbReference type="CDD" id="cd05466">
    <property type="entry name" value="PBP2_LTTR_substrate"/>
    <property type="match status" value="1"/>
</dbReference>
<dbReference type="SUPFAM" id="SSF46785">
    <property type="entry name" value="Winged helix' DNA-binding domain"/>
    <property type="match status" value="1"/>
</dbReference>
<dbReference type="GO" id="GO:0003700">
    <property type="term" value="F:DNA-binding transcription factor activity"/>
    <property type="evidence" value="ECO:0007669"/>
    <property type="project" value="InterPro"/>
</dbReference>
<evidence type="ECO:0000256" key="4">
    <source>
        <dbReference type="ARBA" id="ARBA00023163"/>
    </source>
</evidence>
<organism evidence="6 7">
    <name type="scientific">Microbulbifer aggregans</name>
    <dbReference type="NCBI Taxonomy" id="1769779"/>
    <lineage>
        <taxon>Bacteria</taxon>
        <taxon>Pseudomonadati</taxon>
        <taxon>Pseudomonadota</taxon>
        <taxon>Gammaproteobacteria</taxon>
        <taxon>Cellvibrionales</taxon>
        <taxon>Microbulbiferaceae</taxon>
        <taxon>Microbulbifer</taxon>
    </lineage>
</organism>
<reference evidence="7" key="1">
    <citation type="submission" date="2016-01" db="EMBL/GenBank/DDBJ databases">
        <title>Complete genome sequence of Microbulbifer sp. CCB-MM1, a halophile isolated from Matang Mangrove Forest, Perak.</title>
        <authorList>
            <person name="Moh T.H."/>
            <person name="Dinesh B."/>
            <person name="Lau N.-S."/>
            <person name="Go F."/>
            <person name="Alexander Chong S.-C."/>
        </authorList>
    </citation>
    <scope>NUCLEOTIDE SEQUENCE [LARGE SCALE GENOMIC DNA]</scope>
    <source>
        <strain evidence="7">CCB-MM1</strain>
    </source>
</reference>
<protein>
    <submittedName>
        <fullName evidence="6">HTH-type transcriptional activator AllS</fullName>
    </submittedName>
</protein>
<proteinExistence type="inferred from homology"/>
<accession>A0A1C9WAP9</accession>
<keyword evidence="4" id="KW-0804">Transcription</keyword>
<dbReference type="PANTHER" id="PTHR30126">
    <property type="entry name" value="HTH-TYPE TRANSCRIPTIONAL REGULATOR"/>
    <property type="match status" value="1"/>
</dbReference>
<dbReference type="PANTHER" id="PTHR30126:SF91">
    <property type="entry name" value="LYSR FAMILY TRANSCRIPTIONAL REGULATOR"/>
    <property type="match status" value="1"/>
</dbReference>